<evidence type="ECO:0000256" key="2">
    <source>
        <dbReference type="ARBA" id="ARBA00023125"/>
    </source>
</evidence>
<organism evidence="5 6">
    <name type="scientific">Shimia abyssi</name>
    <dbReference type="NCBI Taxonomy" id="1662395"/>
    <lineage>
        <taxon>Bacteria</taxon>
        <taxon>Pseudomonadati</taxon>
        <taxon>Pseudomonadota</taxon>
        <taxon>Alphaproteobacteria</taxon>
        <taxon>Rhodobacterales</taxon>
        <taxon>Roseobacteraceae</taxon>
    </lineage>
</organism>
<proteinExistence type="predicted"/>
<dbReference type="PANTHER" id="PTHR40055">
    <property type="entry name" value="TRANSCRIPTIONAL REGULATOR YGIV-RELATED"/>
    <property type="match status" value="1"/>
</dbReference>
<dbReference type="SUPFAM" id="SSF55136">
    <property type="entry name" value="Probable bacterial effector-binding domain"/>
    <property type="match status" value="1"/>
</dbReference>
<feature type="domain" description="HTH araC/xylS-type" evidence="4">
    <location>
        <begin position="9"/>
        <end position="107"/>
    </location>
</feature>
<name>A0A2P8F6X3_9RHOB</name>
<dbReference type="GO" id="GO:0003700">
    <property type="term" value="F:DNA-binding transcription factor activity"/>
    <property type="evidence" value="ECO:0007669"/>
    <property type="project" value="InterPro"/>
</dbReference>
<dbReference type="EMBL" id="PYGJ01000017">
    <property type="protein sequence ID" value="PSL17452.1"/>
    <property type="molecule type" value="Genomic_DNA"/>
</dbReference>
<comment type="caution">
    <text evidence="5">The sequence shown here is derived from an EMBL/GenBank/DDBJ whole genome shotgun (WGS) entry which is preliminary data.</text>
</comment>
<sequence length="284" mass="31315">MQSYEDRLTRVLRYIHDNPAGDMSLDTLADVAALSRFHWHRVFLAMTGETCAQLVRRVRMHKAAAMLHDPTVSVSDVATAVGYESLNSFSRAFRAQYDLSPKAFREQGGRPATLLVRSIGETDMQTVTIRQEPARHLVGVAHQGAYTEIGGSFGAFSAVVQSRNLWPQIGAMIGVFDHDPNVTPEADLRSFAGGEWKGDSCPDGLVERQLNGGRTAVLTFKGPYVDLHKAYDAMFGTWLPQSGELPDETPCFEVYLNDPMDVAPAELLTEICLPLQPRSDKMTG</sequence>
<keyword evidence="6" id="KW-1185">Reference proteome</keyword>
<evidence type="ECO:0000256" key="1">
    <source>
        <dbReference type="ARBA" id="ARBA00023015"/>
    </source>
</evidence>
<dbReference type="PANTHER" id="PTHR40055:SF1">
    <property type="entry name" value="TRANSCRIPTIONAL REGULATOR YGIV-RELATED"/>
    <property type="match status" value="1"/>
</dbReference>
<dbReference type="InterPro" id="IPR011256">
    <property type="entry name" value="Reg_factor_effector_dom_sf"/>
</dbReference>
<dbReference type="GO" id="GO:0043565">
    <property type="term" value="F:sequence-specific DNA binding"/>
    <property type="evidence" value="ECO:0007669"/>
    <property type="project" value="InterPro"/>
</dbReference>
<dbReference type="PRINTS" id="PR00032">
    <property type="entry name" value="HTHARAC"/>
</dbReference>
<dbReference type="Gene3D" id="1.10.10.60">
    <property type="entry name" value="Homeodomain-like"/>
    <property type="match status" value="1"/>
</dbReference>
<dbReference type="SUPFAM" id="SSF46689">
    <property type="entry name" value="Homeodomain-like"/>
    <property type="match status" value="2"/>
</dbReference>
<dbReference type="PROSITE" id="PS00041">
    <property type="entry name" value="HTH_ARAC_FAMILY_1"/>
    <property type="match status" value="1"/>
</dbReference>
<gene>
    <name evidence="5" type="ORF">CLV88_11714</name>
</gene>
<dbReference type="InterPro" id="IPR018062">
    <property type="entry name" value="HTH_AraC-typ_CS"/>
</dbReference>
<evidence type="ECO:0000313" key="5">
    <source>
        <dbReference type="EMBL" id="PSL17452.1"/>
    </source>
</evidence>
<dbReference type="PROSITE" id="PS01124">
    <property type="entry name" value="HTH_ARAC_FAMILY_2"/>
    <property type="match status" value="1"/>
</dbReference>
<dbReference type="RefSeq" id="WP_106610041.1">
    <property type="nucleotide sequence ID" value="NZ_PYGJ01000017.1"/>
</dbReference>
<evidence type="ECO:0000259" key="4">
    <source>
        <dbReference type="PROSITE" id="PS01124"/>
    </source>
</evidence>
<dbReference type="InterPro" id="IPR029442">
    <property type="entry name" value="GyrI-like"/>
</dbReference>
<dbReference type="Proteomes" id="UP000240418">
    <property type="component" value="Unassembled WGS sequence"/>
</dbReference>
<evidence type="ECO:0000313" key="6">
    <source>
        <dbReference type="Proteomes" id="UP000240418"/>
    </source>
</evidence>
<dbReference type="AlphaFoldDB" id="A0A2P8F6X3"/>
<keyword evidence="1" id="KW-0805">Transcription regulation</keyword>
<dbReference type="Pfam" id="PF12833">
    <property type="entry name" value="HTH_18"/>
    <property type="match status" value="1"/>
</dbReference>
<keyword evidence="2" id="KW-0238">DNA-binding</keyword>
<dbReference type="InterPro" id="IPR009057">
    <property type="entry name" value="Homeodomain-like_sf"/>
</dbReference>
<dbReference type="SMART" id="SM00871">
    <property type="entry name" value="AraC_E_bind"/>
    <property type="match status" value="1"/>
</dbReference>
<dbReference type="SMART" id="SM00342">
    <property type="entry name" value="HTH_ARAC"/>
    <property type="match status" value="1"/>
</dbReference>
<dbReference type="InterPro" id="IPR020449">
    <property type="entry name" value="Tscrpt_reg_AraC-type_HTH"/>
</dbReference>
<dbReference type="InterPro" id="IPR010499">
    <property type="entry name" value="AraC_E-bd"/>
</dbReference>
<evidence type="ECO:0000256" key="3">
    <source>
        <dbReference type="ARBA" id="ARBA00023163"/>
    </source>
</evidence>
<dbReference type="OrthoDB" id="9816011at2"/>
<dbReference type="Gene3D" id="3.20.80.10">
    <property type="entry name" value="Regulatory factor, effector binding domain"/>
    <property type="match status" value="1"/>
</dbReference>
<dbReference type="InterPro" id="IPR050908">
    <property type="entry name" value="SmbC-like"/>
</dbReference>
<dbReference type="Pfam" id="PF06445">
    <property type="entry name" value="GyrI-like"/>
    <property type="match status" value="1"/>
</dbReference>
<reference evidence="5 6" key="1">
    <citation type="submission" date="2018-03" db="EMBL/GenBank/DDBJ databases">
        <title>Genomic Encyclopedia of Archaeal and Bacterial Type Strains, Phase II (KMG-II): from individual species to whole genera.</title>
        <authorList>
            <person name="Goeker M."/>
        </authorList>
    </citation>
    <scope>NUCLEOTIDE SEQUENCE [LARGE SCALE GENOMIC DNA]</scope>
    <source>
        <strain evidence="5 6">DSM 100673</strain>
    </source>
</reference>
<accession>A0A2P8F6X3</accession>
<keyword evidence="3" id="KW-0804">Transcription</keyword>
<dbReference type="InterPro" id="IPR018060">
    <property type="entry name" value="HTH_AraC"/>
</dbReference>
<protein>
    <submittedName>
        <fullName evidence="5">AraC family transcriptional regulator</fullName>
    </submittedName>
</protein>